<dbReference type="InterPro" id="IPR001025">
    <property type="entry name" value="BAH_dom"/>
</dbReference>
<dbReference type="SMART" id="SM00439">
    <property type="entry name" value="BAH"/>
    <property type="match status" value="1"/>
</dbReference>
<keyword evidence="6" id="KW-0325">Glycoprotein</keyword>
<dbReference type="EMBL" id="CP097504">
    <property type="protein sequence ID" value="URD89741.1"/>
    <property type="molecule type" value="Genomic_DNA"/>
</dbReference>
<evidence type="ECO:0000256" key="3">
    <source>
        <dbReference type="ARBA" id="ARBA00013229"/>
    </source>
</evidence>
<reference evidence="10" key="1">
    <citation type="submission" date="2022-05" db="EMBL/GenBank/DDBJ databases">
        <title>The Musa troglodytarum L. genome provides insights into the mechanism of non-climacteric behaviour and enrichment of carotenoids.</title>
        <authorList>
            <person name="Wang J."/>
        </authorList>
    </citation>
    <scope>NUCLEOTIDE SEQUENCE</scope>
    <source>
        <tissue evidence="10">Leaf</tissue>
    </source>
</reference>
<dbReference type="SUPFAM" id="SSF51126">
    <property type="entry name" value="Pectin lyase-like"/>
    <property type="match status" value="1"/>
</dbReference>
<name>A0A9E7F6U7_9LILI</name>
<comment type="catalytic activity">
    <reaction evidence="7">
        <text>[(1-&gt;4)-alpha-D-galacturonosyl methyl ester](n) + n H2O = [(1-&gt;4)-alpha-D-galacturonosyl](n) + n methanol + n H(+)</text>
        <dbReference type="Rhea" id="RHEA:22380"/>
        <dbReference type="Rhea" id="RHEA-COMP:14570"/>
        <dbReference type="Rhea" id="RHEA-COMP:14573"/>
        <dbReference type="ChEBI" id="CHEBI:15377"/>
        <dbReference type="ChEBI" id="CHEBI:15378"/>
        <dbReference type="ChEBI" id="CHEBI:17790"/>
        <dbReference type="ChEBI" id="CHEBI:140522"/>
        <dbReference type="ChEBI" id="CHEBI:140523"/>
        <dbReference type="EC" id="3.1.1.11"/>
    </reaction>
</comment>
<dbReference type="InterPro" id="IPR000070">
    <property type="entry name" value="Pectinesterase_cat"/>
</dbReference>
<dbReference type="GO" id="GO:0003682">
    <property type="term" value="F:chromatin binding"/>
    <property type="evidence" value="ECO:0007669"/>
    <property type="project" value="InterPro"/>
</dbReference>
<dbReference type="FunFam" id="2.160.20.10:FF:000013">
    <property type="entry name" value="Pectinesterase"/>
    <property type="match status" value="1"/>
</dbReference>
<dbReference type="Pfam" id="PF01095">
    <property type="entry name" value="Pectinesterase"/>
    <property type="match status" value="1"/>
</dbReference>
<dbReference type="Gene3D" id="2.30.30.490">
    <property type="match status" value="1"/>
</dbReference>
<dbReference type="PANTHER" id="PTHR31321">
    <property type="entry name" value="ACYL-COA THIOESTER HYDROLASE YBHC-RELATED"/>
    <property type="match status" value="1"/>
</dbReference>
<comment type="function">
    <text evidence="8">Acts in the modification of cell walls via demethylesterification of cell wall pectin.</text>
</comment>
<comment type="similarity">
    <text evidence="2">Belongs to the pectinesterase family.</text>
</comment>
<evidence type="ECO:0000256" key="6">
    <source>
        <dbReference type="ARBA" id="ARBA00023180"/>
    </source>
</evidence>
<keyword evidence="11" id="KW-1185">Reference proteome</keyword>
<evidence type="ECO:0000259" key="9">
    <source>
        <dbReference type="SMART" id="SM00439"/>
    </source>
</evidence>
<evidence type="ECO:0000256" key="2">
    <source>
        <dbReference type="ARBA" id="ARBA00008891"/>
    </source>
</evidence>
<organism evidence="10 11">
    <name type="scientific">Musa troglodytarum</name>
    <name type="common">fe'i banana</name>
    <dbReference type="NCBI Taxonomy" id="320322"/>
    <lineage>
        <taxon>Eukaryota</taxon>
        <taxon>Viridiplantae</taxon>
        <taxon>Streptophyta</taxon>
        <taxon>Embryophyta</taxon>
        <taxon>Tracheophyta</taxon>
        <taxon>Spermatophyta</taxon>
        <taxon>Magnoliopsida</taxon>
        <taxon>Liliopsida</taxon>
        <taxon>Zingiberales</taxon>
        <taxon>Musaceae</taxon>
        <taxon>Musa</taxon>
    </lineage>
</organism>
<evidence type="ECO:0000256" key="4">
    <source>
        <dbReference type="ARBA" id="ARBA00022801"/>
    </source>
</evidence>
<dbReference type="EC" id="3.1.1.11" evidence="3"/>
<dbReference type="InterPro" id="IPR043151">
    <property type="entry name" value="BAH_sf"/>
</dbReference>
<dbReference type="GO" id="GO:0042545">
    <property type="term" value="P:cell wall modification"/>
    <property type="evidence" value="ECO:0007669"/>
    <property type="project" value="InterPro"/>
</dbReference>
<dbReference type="AlphaFoldDB" id="A0A9E7F6U7"/>
<sequence>GYVTQLKTSRPSCHLTTARNRIARSLPSPPLPSIRGIQNGPSASITAAAERVVWLISDGKLYLVVKTKPGGKDLDSDTIRGTNNKVVKAGDCVLMRPAESEKPPFVAPVEKIAADHLNNFHGAKELILSGHFDVQSAHTIECERVVHAFKKYTKLENVGADDHFCRFEYKAADGAFTPDHRLCDTSVNCYLALGCCKREMPYNSGDLMVLCEGCEDRKATFSYALLYCFLLGSSSSPIGVLPHKSKDIVDGPLLTSKIKTNRTILVGPSEEFRTVQAAIDAVPKDNSDWIIVHVRSGIYREKVVIPKEKQYIFLRGNGKGRTAIVWDESSSNNTLSATFTVWADNFVAFGISFKNDALIAIADAPHNQSVATMVAGDKVAFYHCAFYSPHNTLFDYKGRHYYESSYIQGNIDFIFGRGQSIFQESSCEIFVLHDKRIKILGSITAQNRQSSDDSSGFVFLKGKVYGVGDAYLGRAKGAHSRVIFAKTYLSRTITAAGWTNWSYVGSTDNLLYGEYDCRGPGSNSTLRVPWSKQLNEEEASPLITIDFIDGKEWLPVYY</sequence>
<dbReference type="OrthoDB" id="2019149at2759"/>
<proteinExistence type="inferred from homology"/>
<dbReference type="GO" id="GO:0045490">
    <property type="term" value="P:pectin catabolic process"/>
    <property type="evidence" value="ECO:0007669"/>
    <property type="project" value="TreeGrafter"/>
</dbReference>
<dbReference type="GO" id="GO:0030599">
    <property type="term" value="F:pectinesterase activity"/>
    <property type="evidence" value="ECO:0007669"/>
    <property type="project" value="UniProtKB-EC"/>
</dbReference>
<accession>A0A9E7F6U7</accession>
<dbReference type="InterPro" id="IPR011050">
    <property type="entry name" value="Pectin_lyase_fold/virulence"/>
</dbReference>
<evidence type="ECO:0000256" key="5">
    <source>
        <dbReference type="ARBA" id="ARBA00023085"/>
    </source>
</evidence>
<evidence type="ECO:0000313" key="11">
    <source>
        <dbReference type="Proteomes" id="UP001055439"/>
    </source>
</evidence>
<feature type="domain" description="BAH" evidence="9">
    <location>
        <begin position="85"/>
        <end position="180"/>
    </location>
</feature>
<gene>
    <name evidence="10" type="ORF">MUK42_28520</name>
</gene>
<evidence type="ECO:0000256" key="7">
    <source>
        <dbReference type="ARBA" id="ARBA00047928"/>
    </source>
</evidence>
<evidence type="ECO:0000256" key="1">
    <source>
        <dbReference type="ARBA" id="ARBA00005184"/>
    </source>
</evidence>
<evidence type="ECO:0000313" key="10">
    <source>
        <dbReference type="EMBL" id="URD89741.1"/>
    </source>
</evidence>
<dbReference type="PANTHER" id="PTHR31321:SF98">
    <property type="entry name" value="PECTINESTERASE 67-RELATED"/>
    <property type="match status" value="1"/>
</dbReference>
<dbReference type="Gene3D" id="2.160.20.10">
    <property type="entry name" value="Single-stranded right-handed beta-helix, Pectin lyase-like"/>
    <property type="match status" value="1"/>
</dbReference>
<comment type="pathway">
    <text evidence="1">Glycan metabolism; pectin degradation; 2-dehydro-3-deoxy-D-gluconate from pectin: step 1/5.</text>
</comment>
<dbReference type="Proteomes" id="UP001055439">
    <property type="component" value="Chromosome 2"/>
</dbReference>
<dbReference type="InterPro" id="IPR012334">
    <property type="entry name" value="Pectin_lyas_fold"/>
</dbReference>
<keyword evidence="5" id="KW-0063">Aspartyl esterase</keyword>
<keyword evidence="4" id="KW-0378">Hydrolase</keyword>
<protein>
    <recommendedName>
        <fullName evidence="3">pectinesterase</fullName>
        <ecNumber evidence="3">3.1.1.11</ecNumber>
    </recommendedName>
</protein>
<evidence type="ECO:0000256" key="8">
    <source>
        <dbReference type="ARBA" id="ARBA00057335"/>
    </source>
</evidence>
<feature type="non-terminal residue" evidence="10">
    <location>
        <position position="1"/>
    </location>
</feature>